<organism evidence="2 3">
    <name type="scientific">Marinobacter nauticus</name>
    <name type="common">Marinobacter hydrocarbonoclasticus</name>
    <name type="synonym">Marinobacter aquaeolei</name>
    <dbReference type="NCBI Taxonomy" id="2743"/>
    <lineage>
        <taxon>Bacteria</taxon>
        <taxon>Pseudomonadati</taxon>
        <taxon>Pseudomonadota</taxon>
        <taxon>Gammaproteobacteria</taxon>
        <taxon>Pseudomonadales</taxon>
        <taxon>Marinobacteraceae</taxon>
        <taxon>Marinobacter</taxon>
    </lineage>
</organism>
<protein>
    <submittedName>
        <fullName evidence="1 2">Amino acid dehydrogenase</fullName>
    </submittedName>
</protein>
<dbReference type="Proteomes" id="UP000252795">
    <property type="component" value="Unassembled WGS sequence"/>
</dbReference>
<accession>A0A368V0P7</accession>
<dbReference type="SUPFAM" id="SSF51735">
    <property type="entry name" value="NAD(P)-binding Rossmann-fold domains"/>
    <property type="match status" value="1"/>
</dbReference>
<evidence type="ECO:0000313" key="3">
    <source>
        <dbReference type="Proteomes" id="UP000252795"/>
    </source>
</evidence>
<dbReference type="EMBL" id="QNSA01000005">
    <property type="protein sequence ID" value="RBP73942.1"/>
    <property type="molecule type" value="Genomic_DNA"/>
</dbReference>
<evidence type="ECO:0000313" key="4">
    <source>
        <dbReference type="Proteomes" id="UP000253065"/>
    </source>
</evidence>
<dbReference type="AlphaFoldDB" id="A0A368V0P7"/>
<sequence length="684" mass="74283">MKTVVSVSQGSSEYDYELETTFLEQPFRIIRVGTDGNLERAEAVLDSVCGEADAIGLSMIHDHYQVGREQLEHPDTARLEACIPDKPVTTGAGLRGILQEWAVRHTQTELGHFFDNARVLFLNGQAGYRIAKALSEHTDNLFFADPYLDFGVPRLLTSLRQLETYTSLTAPVTFRPAAVKLIEALHKTPIYRMGEKLIRGSLHESVKDSHVIVGAMGDLEAFSEKELDGKTVITSRVTESALDWFRSRKVAMVVDYSPWLEGRPVGVNVMEAMISAALSRTPEQLGADDFLDVIQTLGIEPRILYPNGYRRVNRFAFVIHPLSQQYLTKTPPLDWIANVSPPTVINLVEKAVAYTPPFIYSKVSGITSPTGDEAEGWLITVGGTPREIMAHGPEFTYSRLLAAAKLAKKLGAQIMGLGAFTKVVGDAGITVAKRAPLPITTGNSYSASGALWAAHDAAKKVGRVSIGKSGKMAGKAMVVGATGAIGSVCARLLAKAVDEIHMVAPEAAKLLALKESIELETPGAIVHVSATTDRDLSEMDMVVTATSGAGKRILDIMQVKPGCVITDVARPLDIPAEDVAKRPDVLVIESGEIELPGDVRMKDIGLPRGIAYACLAETIVLALEARFENFTLGRNIEWEKVREIYKLGLKHGMELAAISGVNGVFTEEDFERVRTLAEEAEEPA</sequence>
<dbReference type="Gene3D" id="3.40.50.720">
    <property type="entry name" value="NAD(P)-binding Rossmann-like Domain"/>
    <property type="match status" value="1"/>
</dbReference>
<dbReference type="EMBL" id="QPJB01000005">
    <property type="protein sequence ID" value="RCW34692.1"/>
    <property type="molecule type" value="Genomic_DNA"/>
</dbReference>
<keyword evidence="4" id="KW-1185">Reference proteome</keyword>
<name>A0A368V0P7_MARNT</name>
<reference evidence="2 3" key="1">
    <citation type="submission" date="2018-07" db="EMBL/GenBank/DDBJ databases">
        <title>Freshwater and sediment microbial communities from various areas in North America, analyzing microbe dynamics in response to fracking.</title>
        <authorList>
            <person name="Lamendella R."/>
        </authorList>
    </citation>
    <scope>NUCLEOTIDE SEQUENCE [LARGE SCALE GENOMIC DNA]</scope>
    <source>
        <strain evidence="2 3">114E</strain>
        <strain evidence="1 4">114E_o</strain>
    </source>
</reference>
<gene>
    <name evidence="2" type="ORF">DET51_10564</name>
    <name evidence="1" type="ORF">DET64_10564</name>
</gene>
<evidence type="ECO:0000313" key="1">
    <source>
        <dbReference type="EMBL" id="RBP73942.1"/>
    </source>
</evidence>
<proteinExistence type="predicted"/>
<evidence type="ECO:0000313" key="2">
    <source>
        <dbReference type="EMBL" id="RCW34692.1"/>
    </source>
</evidence>
<comment type="caution">
    <text evidence="2">The sequence shown here is derived from an EMBL/GenBank/DDBJ whole genome shotgun (WGS) entry which is preliminary data.</text>
</comment>
<dbReference type="Proteomes" id="UP000253065">
    <property type="component" value="Unassembled WGS sequence"/>
</dbReference>
<dbReference type="RefSeq" id="WP_113879637.1">
    <property type="nucleotide sequence ID" value="NZ_QNSA01000005.1"/>
</dbReference>
<dbReference type="InterPro" id="IPR036291">
    <property type="entry name" value="NAD(P)-bd_dom_sf"/>
</dbReference>